<dbReference type="AlphaFoldDB" id="A0A7C4AQ81"/>
<protein>
    <submittedName>
        <fullName evidence="1">Uncharacterized protein</fullName>
    </submittedName>
</protein>
<dbReference type="EMBL" id="DTGT01000037">
    <property type="protein sequence ID" value="HGH59898.1"/>
    <property type="molecule type" value="Genomic_DNA"/>
</dbReference>
<organism evidence="1">
    <name type="scientific">Desulfomonile tiedjei</name>
    <dbReference type="NCBI Taxonomy" id="2358"/>
    <lineage>
        <taxon>Bacteria</taxon>
        <taxon>Pseudomonadati</taxon>
        <taxon>Thermodesulfobacteriota</taxon>
        <taxon>Desulfomonilia</taxon>
        <taxon>Desulfomonilales</taxon>
        <taxon>Desulfomonilaceae</taxon>
        <taxon>Desulfomonile</taxon>
    </lineage>
</organism>
<name>A0A7C4AQ81_9BACT</name>
<reference evidence="1" key="1">
    <citation type="journal article" date="2020" name="mSystems">
        <title>Genome- and Community-Level Interaction Insights into Carbon Utilization and Element Cycling Functions of Hydrothermarchaeota in Hydrothermal Sediment.</title>
        <authorList>
            <person name="Zhou Z."/>
            <person name="Liu Y."/>
            <person name="Xu W."/>
            <person name="Pan J."/>
            <person name="Luo Z.H."/>
            <person name="Li M."/>
        </authorList>
    </citation>
    <scope>NUCLEOTIDE SEQUENCE [LARGE SCALE GENOMIC DNA]</scope>
    <source>
        <strain evidence="1">SpSt-769</strain>
    </source>
</reference>
<evidence type="ECO:0000313" key="1">
    <source>
        <dbReference type="EMBL" id="HGH59898.1"/>
    </source>
</evidence>
<proteinExistence type="predicted"/>
<gene>
    <name evidence="1" type="ORF">ENV54_01220</name>
</gene>
<accession>A0A7C4AQ81</accession>
<sequence>MERLRYKLTALSDDHPSWNSRMEAWWQSGGALLWNRFGGISAEELVLDSDAAREFVRCASSIVGWNPVFSEECLETDCIPSDANAVRIERMSELQETAPQPVCAAEEKQPTFCCRDCGRELHPCLEPFWQMDDVVVARRALNHLLNSLHEAIEYARGKGPNNWRVWQAALDETVRLLSGSREKE</sequence>
<comment type="caution">
    <text evidence="1">The sequence shown here is derived from an EMBL/GenBank/DDBJ whole genome shotgun (WGS) entry which is preliminary data.</text>
</comment>